<evidence type="ECO:0000256" key="8">
    <source>
        <dbReference type="ARBA" id="ARBA00022692"/>
    </source>
</evidence>
<keyword evidence="12 16" id="KW-0406">Ion transport</keyword>
<dbReference type="GO" id="GO:0008948">
    <property type="term" value="F:oxaloacetate decarboxylase activity"/>
    <property type="evidence" value="ECO:0007669"/>
    <property type="project" value="UniProtKB-UniRule"/>
</dbReference>
<evidence type="ECO:0000256" key="4">
    <source>
        <dbReference type="ARBA" id="ARBA00005844"/>
    </source>
</evidence>
<name>A0A9Q3W4M1_9GAMM</name>
<keyword evidence="9 16" id="KW-1278">Translocase</keyword>
<comment type="similarity">
    <text evidence="4 16 17">Belongs to the OadG family.</text>
</comment>
<keyword evidence="6 16" id="KW-0813">Transport</keyword>
<protein>
    <recommendedName>
        <fullName evidence="16">Probable oxaloacetate decarboxylase gamma chain</fullName>
        <ecNumber evidence="16">7.2.4.2</ecNumber>
    </recommendedName>
</protein>
<accession>A0A9Q3W4M1</accession>
<evidence type="ECO:0000256" key="11">
    <source>
        <dbReference type="ARBA" id="ARBA00023053"/>
    </source>
</evidence>
<dbReference type="InterPro" id="IPR005899">
    <property type="entry name" value="Na_pump_deCOase"/>
</dbReference>
<evidence type="ECO:0000256" key="3">
    <source>
        <dbReference type="ARBA" id="ARBA00004162"/>
    </source>
</evidence>
<evidence type="ECO:0000256" key="13">
    <source>
        <dbReference type="ARBA" id="ARBA00023136"/>
    </source>
</evidence>
<dbReference type="InterPro" id="IPR023424">
    <property type="entry name" value="OadG"/>
</dbReference>
<evidence type="ECO:0000256" key="1">
    <source>
        <dbReference type="ARBA" id="ARBA00001959"/>
    </source>
</evidence>
<keyword evidence="8 16" id="KW-0812">Transmembrane</keyword>
<keyword evidence="13 16" id="KW-0472">Membrane</keyword>
<dbReference type="Proteomes" id="UP001107961">
    <property type="component" value="Unassembled WGS sequence"/>
</dbReference>
<dbReference type="GO" id="GO:0015451">
    <property type="term" value="F:decarboxylation-driven active transmembrane transporter activity"/>
    <property type="evidence" value="ECO:0007669"/>
    <property type="project" value="UniProtKB-EC"/>
</dbReference>
<keyword evidence="10 16" id="KW-1133">Transmembrane helix</keyword>
<proteinExistence type="inferred from homology"/>
<keyword evidence="7 16" id="KW-1003">Cell membrane</keyword>
<evidence type="ECO:0000256" key="14">
    <source>
        <dbReference type="ARBA" id="ARBA00023201"/>
    </source>
</evidence>
<keyword evidence="11 16" id="KW-0915">Sodium</keyword>
<comment type="cofactor">
    <cofactor evidence="1 16 17">
        <name>Na(+)</name>
        <dbReference type="ChEBI" id="CHEBI:29101"/>
    </cofactor>
</comment>
<comment type="function">
    <text evidence="2 16 17">Catalyzes the decarboxylation of oxaloacetate coupled to Na(+) translocation.</text>
</comment>
<evidence type="ECO:0000256" key="5">
    <source>
        <dbReference type="ARBA" id="ARBA00011869"/>
    </source>
</evidence>
<evidence type="ECO:0000256" key="12">
    <source>
        <dbReference type="ARBA" id="ARBA00023065"/>
    </source>
</evidence>
<evidence type="ECO:0000256" key="16">
    <source>
        <dbReference type="HAMAP-Rule" id="MF_00404"/>
    </source>
</evidence>
<dbReference type="HAMAP" id="MF_00404">
    <property type="entry name" value="OadG"/>
    <property type="match status" value="1"/>
</dbReference>
<comment type="subunit">
    <text evidence="5 16">Heterotrimer of an alpha, a beta and a gamma subunit.</text>
</comment>
<organism evidence="18 19">
    <name type="scientific">Alloalcanivorax xenomutans</name>
    <dbReference type="NCBI Taxonomy" id="1094342"/>
    <lineage>
        <taxon>Bacteria</taxon>
        <taxon>Pseudomonadati</taxon>
        <taxon>Pseudomonadota</taxon>
        <taxon>Gammaproteobacteria</taxon>
        <taxon>Oceanospirillales</taxon>
        <taxon>Alcanivoracaceae</taxon>
        <taxon>Alloalcanivorax</taxon>
    </lineage>
</organism>
<evidence type="ECO:0000313" key="19">
    <source>
        <dbReference type="Proteomes" id="UP001107961"/>
    </source>
</evidence>
<dbReference type="GO" id="GO:0005886">
    <property type="term" value="C:plasma membrane"/>
    <property type="evidence" value="ECO:0007669"/>
    <property type="project" value="UniProtKB-SubCell"/>
</dbReference>
<evidence type="ECO:0000256" key="7">
    <source>
        <dbReference type="ARBA" id="ARBA00022475"/>
    </source>
</evidence>
<dbReference type="RefSeq" id="WP_080530698.1">
    <property type="nucleotide sequence ID" value="NZ_CBDDTQ010000001.1"/>
</dbReference>
<feature type="transmembrane region" description="Helical" evidence="16 17">
    <location>
        <begin position="12"/>
        <end position="37"/>
    </location>
</feature>
<dbReference type="GO" id="GO:0015081">
    <property type="term" value="F:sodium ion transmembrane transporter activity"/>
    <property type="evidence" value="ECO:0007669"/>
    <property type="project" value="UniProtKB-UniRule"/>
</dbReference>
<comment type="catalytic activity">
    <reaction evidence="15 16 17">
        <text>oxaloacetate + 2 Na(+)(in) + H(+) = pyruvate + 2 Na(+)(out) + CO2</text>
        <dbReference type="Rhea" id="RHEA:57724"/>
        <dbReference type="ChEBI" id="CHEBI:15361"/>
        <dbReference type="ChEBI" id="CHEBI:15378"/>
        <dbReference type="ChEBI" id="CHEBI:16452"/>
        <dbReference type="ChEBI" id="CHEBI:16526"/>
        <dbReference type="ChEBI" id="CHEBI:29101"/>
        <dbReference type="EC" id="7.2.4.2"/>
    </reaction>
</comment>
<evidence type="ECO:0000256" key="10">
    <source>
        <dbReference type="ARBA" id="ARBA00022989"/>
    </source>
</evidence>
<keyword evidence="19" id="KW-1185">Reference proteome</keyword>
<dbReference type="GO" id="GO:0036376">
    <property type="term" value="P:sodium ion export across plasma membrane"/>
    <property type="evidence" value="ECO:0007669"/>
    <property type="project" value="InterPro"/>
</dbReference>
<dbReference type="EMBL" id="JAJVKT010000025">
    <property type="protein sequence ID" value="MCE7510485.1"/>
    <property type="molecule type" value="Genomic_DNA"/>
</dbReference>
<dbReference type="AlphaFoldDB" id="A0A9Q3W4M1"/>
<evidence type="ECO:0000256" key="6">
    <source>
        <dbReference type="ARBA" id="ARBA00022448"/>
    </source>
</evidence>
<dbReference type="NCBIfam" id="TIGR01195">
    <property type="entry name" value="oadG_fam"/>
    <property type="match status" value="1"/>
</dbReference>
<evidence type="ECO:0000256" key="2">
    <source>
        <dbReference type="ARBA" id="ARBA00003002"/>
    </source>
</evidence>
<dbReference type="KEGG" id="axe:P40_07270"/>
<comment type="subcellular location">
    <subcellularLocation>
        <location evidence="3 16 17">Cell membrane</location>
        <topology evidence="3 16 17">Single-pass membrane protein</topology>
    </subcellularLocation>
</comment>
<gene>
    <name evidence="16" type="primary">oadG</name>
    <name evidence="18" type="ORF">LZG35_17745</name>
</gene>
<keyword evidence="14 16" id="KW-0739">Sodium transport</keyword>
<evidence type="ECO:0000256" key="15">
    <source>
        <dbReference type="ARBA" id="ARBA00048176"/>
    </source>
</evidence>
<evidence type="ECO:0000256" key="17">
    <source>
        <dbReference type="RuleBase" id="RU004278"/>
    </source>
</evidence>
<reference evidence="18" key="1">
    <citation type="submission" date="2022-01" db="EMBL/GenBank/DDBJ databases">
        <authorList>
            <person name="Karlyshev A.V."/>
            <person name="Jaspars M."/>
        </authorList>
    </citation>
    <scope>NUCLEOTIDE SEQUENCE</scope>
    <source>
        <strain evidence="18">AGSA3-2</strain>
    </source>
</reference>
<evidence type="ECO:0000313" key="18">
    <source>
        <dbReference type="EMBL" id="MCE7510485.1"/>
    </source>
</evidence>
<dbReference type="Pfam" id="PF04277">
    <property type="entry name" value="OAD_gamma"/>
    <property type="match status" value="1"/>
</dbReference>
<evidence type="ECO:0000256" key="9">
    <source>
        <dbReference type="ARBA" id="ARBA00022967"/>
    </source>
</evidence>
<dbReference type="EC" id="7.2.4.2" evidence="16"/>
<comment type="caution">
    <text evidence="18">The sequence shown here is derived from an EMBL/GenBank/DDBJ whole genome shotgun (WGS) entry which is preliminary data.</text>
</comment>
<sequence>MTALLSQGLELMLLGMGVVMTFLLILVGVMATMAALINRFAPAATAPPAATDNPACSAEQPSPQVLAAIQAAIRQHRATRP</sequence>